<dbReference type="RefSeq" id="XP_022585486.1">
    <property type="nucleotide sequence ID" value="XM_022728660.1"/>
</dbReference>
<keyword evidence="6" id="KW-1185">Reference proteome</keyword>
<dbReference type="STRING" id="1073090.A0A1L9SV09"/>
<gene>
    <name evidence="5" type="ORF">ASPZODRAFT_57105</name>
</gene>
<feature type="region of interest" description="Disordered" evidence="3">
    <location>
        <begin position="367"/>
        <end position="474"/>
    </location>
</feature>
<evidence type="ECO:0000256" key="1">
    <source>
        <dbReference type="ARBA" id="ARBA00004123"/>
    </source>
</evidence>
<organism evidence="5 6">
    <name type="scientific">Penicilliopsis zonata CBS 506.65</name>
    <dbReference type="NCBI Taxonomy" id="1073090"/>
    <lineage>
        <taxon>Eukaryota</taxon>
        <taxon>Fungi</taxon>
        <taxon>Dikarya</taxon>
        <taxon>Ascomycota</taxon>
        <taxon>Pezizomycotina</taxon>
        <taxon>Eurotiomycetes</taxon>
        <taxon>Eurotiomycetidae</taxon>
        <taxon>Eurotiales</taxon>
        <taxon>Aspergillaceae</taxon>
        <taxon>Penicilliopsis</taxon>
    </lineage>
</organism>
<dbReference type="InterPro" id="IPR022702">
    <property type="entry name" value="Cytosine_MeTrfase1_RFD"/>
</dbReference>
<dbReference type="EMBL" id="KV878336">
    <property type="protein sequence ID" value="OJJ50976.1"/>
    <property type="molecule type" value="Genomic_DNA"/>
</dbReference>
<comment type="subcellular location">
    <subcellularLocation>
        <location evidence="1">Nucleus</location>
    </subcellularLocation>
</comment>
<evidence type="ECO:0000313" key="5">
    <source>
        <dbReference type="EMBL" id="OJJ50976.1"/>
    </source>
</evidence>
<feature type="compositionally biased region" description="Acidic residues" evidence="3">
    <location>
        <begin position="371"/>
        <end position="380"/>
    </location>
</feature>
<dbReference type="Proteomes" id="UP000184188">
    <property type="component" value="Unassembled WGS sequence"/>
</dbReference>
<protein>
    <recommendedName>
        <fullName evidence="4">RFTS domain-containing protein</fullName>
    </recommendedName>
</protein>
<evidence type="ECO:0000313" key="6">
    <source>
        <dbReference type="Proteomes" id="UP000184188"/>
    </source>
</evidence>
<dbReference type="GeneID" id="34615124"/>
<feature type="compositionally biased region" description="Acidic residues" evidence="3">
    <location>
        <begin position="226"/>
        <end position="240"/>
    </location>
</feature>
<feature type="compositionally biased region" description="Basic residues" evidence="3">
    <location>
        <begin position="386"/>
        <end position="397"/>
    </location>
</feature>
<sequence>MTSREESVLAARDPSLVDENDWEEFSLAEVKVLIPGKWRYANLINASPDNPVQVTGCLEEVEEAQEKLVIDEDYISKRIVIDNVTHYAYGQHADGEVGIWVAGRAGWFSITPARGYRPMFNEMVEAIDLLYFLADRLQSKRRKQKTLNPSVEYLCEEYVIHTHGICEDADDSLEVIHKHCAFLLSRMLKGEEGVEWTKTDLFKHLCENFPEEYDRAQDMLNPKSEDQEDEDDDNGSEDNEANGIHNAHDEMTDAPTFSSDEASIFRTQAEAIYQVIMDLKEAGHLAKRQLNLELVASNLLSGYDIDSVEHAHDLIAARAGFLVEMMDHAKTSNFDWSRKVIYRELKAVSKQTKNHIQHIALTPLRPRIADSEDSSSEESEHEVHPRARKRRVRKSVLRPKSAISAKQIGKRTRSSITANEGDPSDESQEEDVNELDTPSKVRGHEFVRDPLSTRAKRRTRSILSNSGIPSPQKTPLHEILQITNVATPPTEHETSDEMDTIDLEGYPPDTWICQVQGCGKVVLKSGSKRGKDLIQDHALAHADDTQTKLDLVLAEQRLNVGLPVGNLISLIRDSATSTGLSNMTAQHTEG</sequence>
<feature type="domain" description="RFTS" evidence="4">
    <location>
        <begin position="50"/>
        <end position="154"/>
    </location>
</feature>
<dbReference type="GO" id="GO:0005634">
    <property type="term" value="C:nucleus"/>
    <property type="evidence" value="ECO:0007669"/>
    <property type="project" value="UniProtKB-SubCell"/>
</dbReference>
<evidence type="ECO:0000256" key="2">
    <source>
        <dbReference type="ARBA" id="ARBA00023242"/>
    </source>
</evidence>
<feature type="region of interest" description="Disordered" evidence="3">
    <location>
        <begin position="222"/>
        <end position="255"/>
    </location>
</feature>
<feature type="compositionally biased region" description="Basic and acidic residues" evidence="3">
    <location>
        <begin position="437"/>
        <end position="448"/>
    </location>
</feature>
<dbReference type="Pfam" id="PF12047">
    <property type="entry name" value="DNMT1-RFD"/>
    <property type="match status" value="1"/>
</dbReference>
<dbReference type="OrthoDB" id="5382953at2759"/>
<reference evidence="6" key="1">
    <citation type="journal article" date="2017" name="Genome Biol.">
        <title>Comparative genomics reveals high biological diversity and specific adaptations in the industrially and medically important fungal genus Aspergillus.</title>
        <authorList>
            <person name="de Vries R.P."/>
            <person name="Riley R."/>
            <person name="Wiebenga A."/>
            <person name="Aguilar-Osorio G."/>
            <person name="Amillis S."/>
            <person name="Uchima C.A."/>
            <person name="Anderluh G."/>
            <person name="Asadollahi M."/>
            <person name="Askin M."/>
            <person name="Barry K."/>
            <person name="Battaglia E."/>
            <person name="Bayram O."/>
            <person name="Benocci T."/>
            <person name="Braus-Stromeyer S.A."/>
            <person name="Caldana C."/>
            <person name="Canovas D."/>
            <person name="Cerqueira G.C."/>
            <person name="Chen F."/>
            <person name="Chen W."/>
            <person name="Choi C."/>
            <person name="Clum A."/>
            <person name="Dos Santos R.A."/>
            <person name="Damasio A.R."/>
            <person name="Diallinas G."/>
            <person name="Emri T."/>
            <person name="Fekete E."/>
            <person name="Flipphi M."/>
            <person name="Freyberg S."/>
            <person name="Gallo A."/>
            <person name="Gournas C."/>
            <person name="Habgood R."/>
            <person name="Hainaut M."/>
            <person name="Harispe M.L."/>
            <person name="Henrissat B."/>
            <person name="Hilden K.S."/>
            <person name="Hope R."/>
            <person name="Hossain A."/>
            <person name="Karabika E."/>
            <person name="Karaffa L."/>
            <person name="Karanyi Z."/>
            <person name="Krasevec N."/>
            <person name="Kuo A."/>
            <person name="Kusch H."/>
            <person name="LaButti K."/>
            <person name="Lagendijk E.L."/>
            <person name="Lapidus A."/>
            <person name="Levasseur A."/>
            <person name="Lindquist E."/>
            <person name="Lipzen A."/>
            <person name="Logrieco A.F."/>
            <person name="MacCabe A."/>
            <person name="Maekelae M.R."/>
            <person name="Malavazi I."/>
            <person name="Melin P."/>
            <person name="Meyer V."/>
            <person name="Mielnichuk N."/>
            <person name="Miskei M."/>
            <person name="Molnar A.P."/>
            <person name="Mule G."/>
            <person name="Ngan C.Y."/>
            <person name="Orejas M."/>
            <person name="Orosz E."/>
            <person name="Ouedraogo J.P."/>
            <person name="Overkamp K.M."/>
            <person name="Park H.-S."/>
            <person name="Perrone G."/>
            <person name="Piumi F."/>
            <person name="Punt P.J."/>
            <person name="Ram A.F."/>
            <person name="Ramon A."/>
            <person name="Rauscher S."/>
            <person name="Record E."/>
            <person name="Riano-Pachon D.M."/>
            <person name="Robert V."/>
            <person name="Roehrig J."/>
            <person name="Ruller R."/>
            <person name="Salamov A."/>
            <person name="Salih N.S."/>
            <person name="Samson R.A."/>
            <person name="Sandor E."/>
            <person name="Sanguinetti M."/>
            <person name="Schuetze T."/>
            <person name="Sepcic K."/>
            <person name="Shelest E."/>
            <person name="Sherlock G."/>
            <person name="Sophianopoulou V."/>
            <person name="Squina F.M."/>
            <person name="Sun H."/>
            <person name="Susca A."/>
            <person name="Todd R.B."/>
            <person name="Tsang A."/>
            <person name="Unkles S.E."/>
            <person name="van de Wiele N."/>
            <person name="van Rossen-Uffink D."/>
            <person name="Oliveira J.V."/>
            <person name="Vesth T.C."/>
            <person name="Visser J."/>
            <person name="Yu J.-H."/>
            <person name="Zhou M."/>
            <person name="Andersen M.R."/>
            <person name="Archer D.B."/>
            <person name="Baker S.E."/>
            <person name="Benoit I."/>
            <person name="Brakhage A.A."/>
            <person name="Braus G.H."/>
            <person name="Fischer R."/>
            <person name="Frisvad J.C."/>
            <person name="Goldman G.H."/>
            <person name="Houbraken J."/>
            <person name="Oakley B."/>
            <person name="Pocsi I."/>
            <person name="Scazzocchio C."/>
            <person name="Seiboth B."/>
            <person name="vanKuyk P.A."/>
            <person name="Wortman J."/>
            <person name="Dyer P.S."/>
            <person name="Grigoriev I.V."/>
        </authorList>
    </citation>
    <scope>NUCLEOTIDE SEQUENCE [LARGE SCALE GENOMIC DNA]</scope>
    <source>
        <strain evidence="6">CBS 506.65</strain>
    </source>
</reference>
<name>A0A1L9SV09_9EURO</name>
<evidence type="ECO:0000256" key="3">
    <source>
        <dbReference type="SAM" id="MobiDB-lite"/>
    </source>
</evidence>
<dbReference type="AlphaFoldDB" id="A0A1L9SV09"/>
<dbReference type="VEuPathDB" id="FungiDB:ASPZODRAFT_57105"/>
<accession>A0A1L9SV09</accession>
<proteinExistence type="predicted"/>
<evidence type="ECO:0000259" key="4">
    <source>
        <dbReference type="Pfam" id="PF12047"/>
    </source>
</evidence>
<keyword evidence="2" id="KW-0539">Nucleus</keyword>
<feature type="compositionally biased region" description="Acidic residues" evidence="3">
    <location>
        <begin position="422"/>
        <end position="434"/>
    </location>
</feature>
<feature type="compositionally biased region" description="Polar residues" evidence="3">
    <location>
        <begin position="461"/>
        <end position="473"/>
    </location>
</feature>